<proteinExistence type="predicted"/>
<reference evidence="3 4" key="1">
    <citation type="submission" date="2019-02" db="EMBL/GenBank/DDBJ databases">
        <title>Deep-cultivation of Planctomycetes and their phenomic and genomic characterization uncovers novel biology.</title>
        <authorList>
            <person name="Wiegand S."/>
            <person name="Jogler M."/>
            <person name="Boedeker C."/>
            <person name="Pinto D."/>
            <person name="Vollmers J."/>
            <person name="Rivas-Marin E."/>
            <person name="Kohn T."/>
            <person name="Peeters S.H."/>
            <person name="Heuer A."/>
            <person name="Rast P."/>
            <person name="Oberbeckmann S."/>
            <person name="Bunk B."/>
            <person name="Jeske O."/>
            <person name="Meyerdierks A."/>
            <person name="Storesund J.E."/>
            <person name="Kallscheuer N."/>
            <person name="Luecker S."/>
            <person name="Lage O.M."/>
            <person name="Pohl T."/>
            <person name="Merkel B.J."/>
            <person name="Hornburger P."/>
            <person name="Mueller R.-W."/>
            <person name="Bruemmer F."/>
            <person name="Labrenz M."/>
            <person name="Spormann A.M."/>
            <person name="Op den Camp H."/>
            <person name="Overmann J."/>
            <person name="Amann R."/>
            <person name="Jetten M.S.M."/>
            <person name="Mascher T."/>
            <person name="Medema M.H."/>
            <person name="Devos D.P."/>
            <person name="Kaster A.-K."/>
            <person name="Ovreas L."/>
            <person name="Rohde M."/>
            <person name="Galperin M.Y."/>
            <person name="Jogler C."/>
        </authorList>
    </citation>
    <scope>NUCLEOTIDE SEQUENCE [LARGE SCALE GENOMIC DNA]</scope>
    <source>
        <strain evidence="3 4">Poly30</strain>
    </source>
</reference>
<evidence type="ECO:0000256" key="1">
    <source>
        <dbReference type="SAM" id="MobiDB-lite"/>
    </source>
</evidence>
<feature type="transmembrane region" description="Helical" evidence="2">
    <location>
        <begin position="110"/>
        <end position="129"/>
    </location>
</feature>
<feature type="transmembrane region" description="Helical" evidence="2">
    <location>
        <begin position="79"/>
        <end position="98"/>
    </location>
</feature>
<evidence type="ECO:0000313" key="3">
    <source>
        <dbReference type="EMBL" id="QDV08312.1"/>
    </source>
</evidence>
<dbReference type="EMBL" id="CP036434">
    <property type="protein sequence ID" value="QDV08312.1"/>
    <property type="molecule type" value="Genomic_DNA"/>
</dbReference>
<dbReference type="Proteomes" id="UP000320390">
    <property type="component" value="Chromosome"/>
</dbReference>
<evidence type="ECO:0000313" key="4">
    <source>
        <dbReference type="Proteomes" id="UP000320390"/>
    </source>
</evidence>
<dbReference type="AlphaFoldDB" id="A0A518EW45"/>
<sequence>MNDQHEPKRFQGRSPAPQNDRPGRISRIVIVLLAYFGFVVVGLAQMHSMGAWPFAAIAPGLSLQVWVDDLAASHDLWPNGAIGGALMCGLSALYYGSIYWSAGRTAGRRAYAPVVAIAVTTVLLVRYHMTLRM</sequence>
<keyword evidence="2" id="KW-0812">Transmembrane</keyword>
<gene>
    <name evidence="3" type="ORF">Poly30_38490</name>
</gene>
<feature type="region of interest" description="Disordered" evidence="1">
    <location>
        <begin position="1"/>
        <end position="21"/>
    </location>
</feature>
<keyword evidence="2" id="KW-1133">Transmembrane helix</keyword>
<feature type="transmembrane region" description="Helical" evidence="2">
    <location>
        <begin position="25"/>
        <end position="44"/>
    </location>
</feature>
<organism evidence="3 4">
    <name type="scientific">Saltatorellus ferox</name>
    <dbReference type="NCBI Taxonomy" id="2528018"/>
    <lineage>
        <taxon>Bacteria</taxon>
        <taxon>Pseudomonadati</taxon>
        <taxon>Planctomycetota</taxon>
        <taxon>Planctomycetia</taxon>
        <taxon>Planctomycetia incertae sedis</taxon>
        <taxon>Saltatorellus</taxon>
    </lineage>
</organism>
<name>A0A518EW45_9BACT</name>
<accession>A0A518EW45</accession>
<evidence type="ECO:0000256" key="2">
    <source>
        <dbReference type="SAM" id="Phobius"/>
    </source>
</evidence>
<keyword evidence="2" id="KW-0472">Membrane</keyword>
<dbReference type="RefSeq" id="WP_145200740.1">
    <property type="nucleotide sequence ID" value="NZ_CP036434.1"/>
</dbReference>
<keyword evidence="4" id="KW-1185">Reference proteome</keyword>
<protein>
    <submittedName>
        <fullName evidence="3">Uncharacterized protein</fullName>
    </submittedName>
</protein>